<dbReference type="FunFam" id="1.25.40.340:FF:000001">
    <property type="entry name" value="Dihydroxyacetone kinase 1"/>
    <property type="match status" value="1"/>
</dbReference>
<feature type="domain" description="DhaK" evidence="14">
    <location>
        <begin position="113"/>
        <end position="453"/>
    </location>
</feature>
<keyword evidence="4" id="KW-0808">Transferase</keyword>
<dbReference type="FunFam" id="3.40.50.10440:FF:000002">
    <property type="entry name" value="Dihydroxyacetone kinase"/>
    <property type="match status" value="1"/>
</dbReference>
<dbReference type="GO" id="GO:0050354">
    <property type="term" value="F:triokinase activity"/>
    <property type="evidence" value="ECO:0007669"/>
    <property type="project" value="UniProtKB-EC"/>
</dbReference>
<dbReference type="EMBL" id="MU001670">
    <property type="protein sequence ID" value="KAF2462212.1"/>
    <property type="molecule type" value="Genomic_DNA"/>
</dbReference>
<evidence type="ECO:0000256" key="12">
    <source>
        <dbReference type="PIRSR" id="PIRSR612734-2"/>
    </source>
</evidence>
<comment type="pathway">
    <text evidence="2">Polyol metabolism; glycerol fermentation; glycerone phosphate from glycerol (oxidative route): step 2/2.</text>
</comment>
<evidence type="ECO:0000256" key="6">
    <source>
        <dbReference type="ARBA" id="ARBA00022777"/>
    </source>
</evidence>
<organism evidence="15 16">
    <name type="scientific">Lineolata rhizophorae</name>
    <dbReference type="NCBI Taxonomy" id="578093"/>
    <lineage>
        <taxon>Eukaryota</taxon>
        <taxon>Fungi</taxon>
        <taxon>Dikarya</taxon>
        <taxon>Ascomycota</taxon>
        <taxon>Pezizomycotina</taxon>
        <taxon>Dothideomycetes</taxon>
        <taxon>Dothideomycetes incertae sedis</taxon>
        <taxon>Lineolatales</taxon>
        <taxon>Lineolataceae</taxon>
        <taxon>Lineolata</taxon>
    </lineage>
</organism>
<dbReference type="InterPro" id="IPR012734">
    <property type="entry name" value="DhaK_ATP"/>
</dbReference>
<evidence type="ECO:0000256" key="10">
    <source>
        <dbReference type="ARBA" id="ARBA00048898"/>
    </source>
</evidence>
<dbReference type="Proteomes" id="UP000799766">
    <property type="component" value="Unassembled WGS sequence"/>
</dbReference>
<keyword evidence="5" id="KW-0547">Nucleotide-binding</keyword>
<dbReference type="Gene3D" id="3.40.50.10440">
    <property type="entry name" value="Dihydroxyacetone kinase, domain 1"/>
    <property type="match status" value="1"/>
</dbReference>
<keyword evidence="6 15" id="KW-0418">Kinase</keyword>
<dbReference type="PANTHER" id="PTHR28629:SF14">
    <property type="entry name" value="DIHYDROXYACETONE KINASE 1"/>
    <property type="match status" value="1"/>
</dbReference>
<comment type="catalytic activity">
    <reaction evidence="10">
        <text>dihydroxyacetone + ATP = dihydroxyacetone phosphate + ADP + H(+)</text>
        <dbReference type="Rhea" id="RHEA:15773"/>
        <dbReference type="ChEBI" id="CHEBI:15378"/>
        <dbReference type="ChEBI" id="CHEBI:16016"/>
        <dbReference type="ChEBI" id="CHEBI:30616"/>
        <dbReference type="ChEBI" id="CHEBI:57642"/>
        <dbReference type="ChEBI" id="CHEBI:456216"/>
        <dbReference type="EC" id="2.7.1.29"/>
    </reaction>
</comment>
<dbReference type="NCBIfam" id="TIGR02361">
    <property type="entry name" value="dak_ATP"/>
    <property type="match status" value="1"/>
</dbReference>
<evidence type="ECO:0000313" key="15">
    <source>
        <dbReference type="EMBL" id="KAF2462212.1"/>
    </source>
</evidence>
<dbReference type="GO" id="GO:0004371">
    <property type="term" value="F:glycerone kinase activity"/>
    <property type="evidence" value="ECO:0007669"/>
    <property type="project" value="UniProtKB-EC"/>
</dbReference>
<gene>
    <name evidence="15" type="ORF">BDY21DRAFT_330771</name>
</gene>
<evidence type="ECO:0000259" key="13">
    <source>
        <dbReference type="PROSITE" id="PS51480"/>
    </source>
</evidence>
<dbReference type="InterPro" id="IPR004006">
    <property type="entry name" value="DhaK_dom"/>
</dbReference>
<dbReference type="PANTHER" id="PTHR28629">
    <property type="entry name" value="TRIOKINASE/FMN CYCLASE"/>
    <property type="match status" value="1"/>
</dbReference>
<evidence type="ECO:0000256" key="7">
    <source>
        <dbReference type="ARBA" id="ARBA00022798"/>
    </source>
</evidence>
<dbReference type="InterPro" id="IPR050861">
    <property type="entry name" value="Dihydroxyacetone_Kinase"/>
</dbReference>
<dbReference type="SUPFAM" id="SSF101473">
    <property type="entry name" value="DhaL-like"/>
    <property type="match status" value="1"/>
</dbReference>
<dbReference type="PROSITE" id="PS51481">
    <property type="entry name" value="DHAK"/>
    <property type="match status" value="1"/>
</dbReference>
<dbReference type="SUPFAM" id="SSF82549">
    <property type="entry name" value="DAK1/DegV-like"/>
    <property type="match status" value="1"/>
</dbReference>
<feature type="domain" description="DhaL" evidence="13">
    <location>
        <begin position="490"/>
        <end position="689"/>
    </location>
</feature>
<dbReference type="UniPathway" id="UPA00617">
    <property type="reaction ID" value="UER00669"/>
</dbReference>
<feature type="active site" description="Tele-hemiaminal-histidine intermediate" evidence="11">
    <location>
        <position position="329"/>
    </location>
</feature>
<keyword evidence="7" id="KW-0319">Glycerol metabolism</keyword>
<keyword evidence="8" id="KW-0067">ATP-binding</keyword>
<dbReference type="GO" id="GO:0005524">
    <property type="term" value="F:ATP binding"/>
    <property type="evidence" value="ECO:0007669"/>
    <property type="project" value="UniProtKB-KW"/>
</dbReference>
<comment type="similarity">
    <text evidence="3">Belongs to the dihydroxyacetone kinase (DAK) family.</text>
</comment>
<evidence type="ECO:0000259" key="14">
    <source>
        <dbReference type="PROSITE" id="PS51481"/>
    </source>
</evidence>
<evidence type="ECO:0000256" key="4">
    <source>
        <dbReference type="ARBA" id="ARBA00022679"/>
    </source>
</evidence>
<accession>A0A6A6PEG1</accession>
<dbReference type="Gene3D" id="1.25.40.340">
    <property type="match status" value="1"/>
</dbReference>
<evidence type="ECO:0000256" key="11">
    <source>
        <dbReference type="PIRSR" id="PIRSR612734-1"/>
    </source>
</evidence>
<feature type="binding site" evidence="12">
    <location>
        <position position="216"/>
    </location>
    <ligand>
        <name>substrate</name>
    </ligand>
</feature>
<reference evidence="15" key="1">
    <citation type="journal article" date="2020" name="Stud. Mycol.">
        <title>101 Dothideomycetes genomes: a test case for predicting lifestyles and emergence of pathogens.</title>
        <authorList>
            <person name="Haridas S."/>
            <person name="Albert R."/>
            <person name="Binder M."/>
            <person name="Bloem J."/>
            <person name="Labutti K."/>
            <person name="Salamov A."/>
            <person name="Andreopoulos B."/>
            <person name="Baker S."/>
            <person name="Barry K."/>
            <person name="Bills G."/>
            <person name="Bluhm B."/>
            <person name="Cannon C."/>
            <person name="Castanera R."/>
            <person name="Culley D."/>
            <person name="Daum C."/>
            <person name="Ezra D."/>
            <person name="Gonzalez J."/>
            <person name="Henrissat B."/>
            <person name="Kuo A."/>
            <person name="Liang C."/>
            <person name="Lipzen A."/>
            <person name="Lutzoni F."/>
            <person name="Magnuson J."/>
            <person name="Mondo S."/>
            <person name="Nolan M."/>
            <person name="Ohm R."/>
            <person name="Pangilinan J."/>
            <person name="Park H.-J."/>
            <person name="Ramirez L."/>
            <person name="Alfaro M."/>
            <person name="Sun H."/>
            <person name="Tritt A."/>
            <person name="Yoshinaga Y."/>
            <person name="Zwiers L.-H."/>
            <person name="Turgeon B."/>
            <person name="Goodwin S."/>
            <person name="Spatafora J."/>
            <person name="Crous P."/>
            <person name="Grigoriev I."/>
        </authorList>
    </citation>
    <scope>NUCLEOTIDE SEQUENCE</scope>
    <source>
        <strain evidence="15">ATCC 16933</strain>
    </source>
</reference>
<dbReference type="InterPro" id="IPR036117">
    <property type="entry name" value="DhaL_dom_sf"/>
</dbReference>
<proteinExistence type="inferred from homology"/>
<dbReference type="InterPro" id="IPR004007">
    <property type="entry name" value="DhaL_dom"/>
</dbReference>
<sequence length="693" mass="71390">MHGRTVSFAGTPPWHHATCQSCPADSPPARADCPTKVRSEAIAEGGPHGHASGVSEETCFCALTCTLVVDGYHSALGAFQETLHVAVSTISACKVTASTPKVAGMSSKHFINDPVHLVSTALRAATLTNPSAAVDAENKIIYRRGDAHKNAVSLVSGGGSGHEPSFAALVGSGLLTGSVAGTIFASPGAEQVRRCILGRVPGEKGVIVIVMNYTGDVLNFGMAVEKAKATGIDVEMVVVADDVGVGRSQGGKVGRRGIAGTVLVHKISGALAATGASLKDVAHVANLTASNLVSIGASLSHVHVPGRSASDDLTASLAANEAELGMGIHNEAGSGRHSADLPSLVCTMLAQLLDPTDNDRAFLSVSSNDKTVLLVNNLGGVSVLEMGGVTAEVVKQLEEAWGIHPARIISGTFMTSLNGLGFSITLLKLADTGLGPGKSMLELLDAPAEVTGWSAPVKSETWNLKAASSEEASKIQNVEAKPSNLRLDFSTSKTILDTALSKLINVEPEVTKYDTMVGDGDCGIGLKRGAEAIQKLLSTTEPTDDPSILLARITQAVETTMDGTSGALYAIFLNSLTHGLNVESPTSPANITSQVWARALQSSLKALGKYTPAQPGDRTLMDALVPFVEVLSKSGSTKEGAKAAMEGAAKTKGMKASLGRTVYVGGEDWKDIPDPGAWGLANFLQGLGDAVGN</sequence>
<feature type="binding site" evidence="12">
    <location>
        <begin position="159"/>
        <end position="162"/>
    </location>
    <ligand>
        <name>substrate</name>
    </ligand>
</feature>
<evidence type="ECO:0000256" key="2">
    <source>
        <dbReference type="ARBA" id="ARBA00004778"/>
    </source>
</evidence>
<dbReference type="OrthoDB" id="1724672at2759"/>
<dbReference type="Pfam" id="PF02733">
    <property type="entry name" value="Dak1"/>
    <property type="match status" value="1"/>
</dbReference>
<dbReference type="PROSITE" id="PS51480">
    <property type="entry name" value="DHAL"/>
    <property type="match status" value="1"/>
</dbReference>
<dbReference type="GO" id="GO:0019588">
    <property type="term" value="P:anaerobic glycerol catabolic process"/>
    <property type="evidence" value="ECO:0007669"/>
    <property type="project" value="UniProtKB-UniPathway"/>
</dbReference>
<dbReference type="Gene3D" id="3.30.1180.20">
    <property type="entry name" value="Dihydroxyacetone kinase, domain 2"/>
    <property type="match status" value="1"/>
</dbReference>
<evidence type="ECO:0000313" key="16">
    <source>
        <dbReference type="Proteomes" id="UP000799766"/>
    </source>
</evidence>
<keyword evidence="16" id="KW-1185">Reference proteome</keyword>
<dbReference type="AlphaFoldDB" id="A0A6A6PEG1"/>
<dbReference type="Pfam" id="PF02734">
    <property type="entry name" value="Dak2"/>
    <property type="match status" value="1"/>
</dbReference>
<dbReference type="FunFam" id="3.30.1180.20:FF:000001">
    <property type="entry name" value="Dihydroxyacetone kinase 1"/>
    <property type="match status" value="1"/>
</dbReference>
<protein>
    <submittedName>
        <fullName evidence="15">Dihydroxyacetone kinase</fullName>
    </submittedName>
</protein>
<dbReference type="GO" id="GO:0005829">
    <property type="term" value="C:cytosol"/>
    <property type="evidence" value="ECO:0007669"/>
    <property type="project" value="TreeGrafter"/>
</dbReference>
<evidence type="ECO:0000256" key="9">
    <source>
        <dbReference type="ARBA" id="ARBA00047974"/>
    </source>
</evidence>
<name>A0A6A6PEG1_9PEZI</name>
<comment type="catalytic activity">
    <reaction evidence="9">
        <text>D-glyceraldehyde + ATP = D-glyceraldehyde 3-phosphate + ADP + H(+)</text>
        <dbReference type="Rhea" id="RHEA:13941"/>
        <dbReference type="ChEBI" id="CHEBI:15378"/>
        <dbReference type="ChEBI" id="CHEBI:17378"/>
        <dbReference type="ChEBI" id="CHEBI:30616"/>
        <dbReference type="ChEBI" id="CHEBI:59776"/>
        <dbReference type="ChEBI" id="CHEBI:456216"/>
        <dbReference type="EC" id="2.7.1.28"/>
    </reaction>
</comment>
<evidence type="ECO:0000256" key="8">
    <source>
        <dbReference type="ARBA" id="ARBA00022840"/>
    </source>
</evidence>
<comment type="function">
    <text evidence="1">Catalyzes both the phosphorylation of dihydroxyacetone and of glyceraldehyde.</text>
</comment>
<evidence type="ECO:0000256" key="5">
    <source>
        <dbReference type="ARBA" id="ARBA00022741"/>
    </source>
</evidence>
<evidence type="ECO:0000256" key="3">
    <source>
        <dbReference type="ARBA" id="ARBA00008757"/>
    </source>
</evidence>
<evidence type="ECO:0000256" key="1">
    <source>
        <dbReference type="ARBA" id="ARBA00003264"/>
    </source>
</evidence>
<dbReference type="SMART" id="SM01120">
    <property type="entry name" value="Dak2"/>
    <property type="match status" value="1"/>
</dbReference>